<name>A0AAN6I4S7_PICAN</name>
<keyword evidence="1" id="KW-0805">Transcription regulation</keyword>
<evidence type="ECO:0000256" key="2">
    <source>
        <dbReference type="ARBA" id="ARBA00023125"/>
    </source>
</evidence>
<reference evidence="8" key="1">
    <citation type="journal article" date="2021" name="G3 (Bethesda)">
        <title>Genomic diversity, chromosomal rearrangements, and interspecies hybridization in the ogataea polymorpha species complex.</title>
        <authorList>
            <person name="Hanson S.J."/>
            <person name="Cinneide E.O."/>
            <person name="Salzberg L.I."/>
            <person name="Wolfe K.H."/>
            <person name="McGowan J."/>
            <person name="Fitzpatrick D.A."/>
            <person name="Matlin K."/>
        </authorList>
    </citation>
    <scope>NUCLEOTIDE SEQUENCE</scope>
    <source>
        <strain evidence="8">61-244</strain>
    </source>
</reference>
<evidence type="ECO:0000256" key="6">
    <source>
        <dbReference type="SAM" id="MobiDB-lite"/>
    </source>
</evidence>
<dbReference type="PANTHER" id="PTHR10328">
    <property type="entry name" value="PROTEIN MAX MYC-ASSOCIATED FACTOR X"/>
    <property type="match status" value="1"/>
</dbReference>
<feature type="region of interest" description="Disordered" evidence="6">
    <location>
        <begin position="183"/>
        <end position="216"/>
    </location>
</feature>
<sequence length="372" mass="41328">MDKNEIFLPPSNGDQNYQDTLEQLDQFVDSLNSQGLPNNQAQDHPSPFGFHEYKNAPALNVDAADFEPWENGHSFSANDFSEAALSPQGLPPVERSVSIGGASVHSNSYQYSSPQVHPMLSTSMNRRSNSISNQGRSYSSQFGTSLNNLISPASTYDGLLDSPYGSYQGGSFTDSYLKSPINSPSHKSIGSPASIGTHMNPKNALSKESKLSRRRELHNAVERRRRDLIKEKIKELGTLIPPSLLNNFTKSKNNPNKEIKANKSTILTKSIEYIGYLREISGSQDERLNSLRQRIDELSSGTTSEPPAYQPPTQPVPQTQPTQSPEYDESYSTSDARSSEEPKPDFQDFKVEDPEAFFQELLKEPAGQTWMT</sequence>
<evidence type="ECO:0000259" key="7">
    <source>
        <dbReference type="PROSITE" id="PS50888"/>
    </source>
</evidence>
<dbReference type="GO" id="GO:0046983">
    <property type="term" value="F:protein dimerization activity"/>
    <property type="evidence" value="ECO:0007669"/>
    <property type="project" value="InterPro"/>
</dbReference>
<dbReference type="GO" id="GO:0003677">
    <property type="term" value="F:DNA binding"/>
    <property type="evidence" value="ECO:0007669"/>
    <property type="project" value="UniProtKB-KW"/>
</dbReference>
<keyword evidence="4" id="KW-0804">Transcription</keyword>
<evidence type="ECO:0000256" key="4">
    <source>
        <dbReference type="ARBA" id="ARBA00023163"/>
    </source>
</evidence>
<dbReference type="Pfam" id="PF00010">
    <property type="entry name" value="HLH"/>
    <property type="match status" value="1"/>
</dbReference>
<gene>
    <name evidence="8" type="ORF">KL928_003950</name>
</gene>
<dbReference type="CDD" id="cd11387">
    <property type="entry name" value="bHLHzip_USF_MITF"/>
    <property type="match status" value="1"/>
</dbReference>
<evidence type="ECO:0000313" key="9">
    <source>
        <dbReference type="Proteomes" id="UP001196530"/>
    </source>
</evidence>
<evidence type="ECO:0000256" key="5">
    <source>
        <dbReference type="ARBA" id="ARBA00023242"/>
    </source>
</evidence>
<evidence type="ECO:0000256" key="3">
    <source>
        <dbReference type="ARBA" id="ARBA00023159"/>
    </source>
</evidence>
<protein>
    <recommendedName>
        <fullName evidence="7">BHLH domain-containing protein</fullName>
    </recommendedName>
</protein>
<dbReference type="PROSITE" id="PS50888">
    <property type="entry name" value="BHLH"/>
    <property type="match status" value="1"/>
</dbReference>
<feature type="compositionally biased region" description="Basic and acidic residues" evidence="6">
    <location>
        <begin position="337"/>
        <end position="353"/>
    </location>
</feature>
<dbReference type="SMART" id="SM00353">
    <property type="entry name" value="HLH"/>
    <property type="match status" value="1"/>
</dbReference>
<dbReference type="InterPro" id="IPR011598">
    <property type="entry name" value="bHLH_dom"/>
</dbReference>
<keyword evidence="2" id="KW-0238">DNA-binding</keyword>
<dbReference type="PANTHER" id="PTHR10328:SF3">
    <property type="entry name" value="PROTEIN MAX"/>
    <property type="match status" value="1"/>
</dbReference>
<dbReference type="Gene3D" id="4.10.280.10">
    <property type="entry name" value="Helix-loop-helix DNA-binding domain"/>
    <property type="match status" value="1"/>
</dbReference>
<proteinExistence type="predicted"/>
<dbReference type="InterPro" id="IPR036638">
    <property type="entry name" value="HLH_DNA-bd_sf"/>
</dbReference>
<evidence type="ECO:0000313" key="8">
    <source>
        <dbReference type="EMBL" id="KAG7817215.1"/>
    </source>
</evidence>
<keyword evidence="5" id="KW-0539">Nucleus</keyword>
<dbReference type="GO" id="GO:0045944">
    <property type="term" value="P:positive regulation of transcription by RNA polymerase II"/>
    <property type="evidence" value="ECO:0007669"/>
    <property type="project" value="TreeGrafter"/>
</dbReference>
<organism evidence="8 9">
    <name type="scientific">Pichia angusta</name>
    <name type="common">Yeast</name>
    <name type="synonym">Hansenula polymorpha</name>
    <dbReference type="NCBI Taxonomy" id="870730"/>
    <lineage>
        <taxon>Eukaryota</taxon>
        <taxon>Fungi</taxon>
        <taxon>Dikarya</taxon>
        <taxon>Ascomycota</taxon>
        <taxon>Saccharomycotina</taxon>
        <taxon>Pichiomycetes</taxon>
        <taxon>Pichiales</taxon>
        <taxon>Pichiaceae</taxon>
        <taxon>Ogataea</taxon>
    </lineage>
</organism>
<dbReference type="GO" id="GO:0090575">
    <property type="term" value="C:RNA polymerase II transcription regulator complex"/>
    <property type="evidence" value="ECO:0007669"/>
    <property type="project" value="TreeGrafter"/>
</dbReference>
<comment type="caution">
    <text evidence="8">The sequence shown here is derived from an EMBL/GenBank/DDBJ whole genome shotgun (WGS) entry which is preliminary data.</text>
</comment>
<dbReference type="GeneID" id="66128001"/>
<accession>A0AAN6I4S7</accession>
<dbReference type="GO" id="GO:0003700">
    <property type="term" value="F:DNA-binding transcription factor activity"/>
    <property type="evidence" value="ECO:0007669"/>
    <property type="project" value="TreeGrafter"/>
</dbReference>
<dbReference type="Proteomes" id="UP001196530">
    <property type="component" value="Unassembled WGS sequence"/>
</dbReference>
<dbReference type="AlphaFoldDB" id="A0AAN6I4S7"/>
<feature type="compositionally biased region" description="Low complexity" evidence="6">
    <location>
        <begin position="316"/>
        <end position="325"/>
    </location>
</feature>
<dbReference type="RefSeq" id="XP_043058644.1">
    <property type="nucleotide sequence ID" value="XM_043204594.1"/>
</dbReference>
<dbReference type="EMBL" id="JAHLUX010000008">
    <property type="protein sequence ID" value="KAG7817215.1"/>
    <property type="molecule type" value="Genomic_DNA"/>
</dbReference>
<keyword evidence="3" id="KW-0010">Activator</keyword>
<feature type="domain" description="BHLH" evidence="7">
    <location>
        <begin position="213"/>
        <end position="277"/>
    </location>
</feature>
<feature type="region of interest" description="Disordered" evidence="6">
    <location>
        <begin position="299"/>
        <end position="372"/>
    </location>
</feature>
<evidence type="ECO:0000256" key="1">
    <source>
        <dbReference type="ARBA" id="ARBA00023015"/>
    </source>
</evidence>
<dbReference type="SUPFAM" id="SSF47459">
    <property type="entry name" value="HLH, helix-loop-helix DNA-binding domain"/>
    <property type="match status" value="1"/>
</dbReference>